<evidence type="ECO:0000313" key="2">
    <source>
        <dbReference type="EMBL" id="GAA0754455.1"/>
    </source>
</evidence>
<dbReference type="EMBL" id="BAAAEW010000020">
    <property type="protein sequence ID" value="GAA0754455.1"/>
    <property type="molecule type" value="Genomic_DNA"/>
</dbReference>
<reference evidence="3" key="1">
    <citation type="journal article" date="2019" name="Int. J. Syst. Evol. Microbiol.">
        <title>The Global Catalogue of Microorganisms (GCM) 10K type strain sequencing project: providing services to taxonomists for standard genome sequencing and annotation.</title>
        <authorList>
            <consortium name="The Broad Institute Genomics Platform"/>
            <consortium name="The Broad Institute Genome Sequencing Center for Infectious Disease"/>
            <person name="Wu L."/>
            <person name="Ma J."/>
        </authorList>
    </citation>
    <scope>NUCLEOTIDE SEQUENCE [LARGE SCALE GENOMIC DNA]</scope>
    <source>
        <strain evidence="3">JCM 15503</strain>
    </source>
</reference>
<dbReference type="Proteomes" id="UP001500279">
    <property type="component" value="Unassembled WGS sequence"/>
</dbReference>
<evidence type="ECO:0000313" key="3">
    <source>
        <dbReference type="Proteomes" id="UP001500279"/>
    </source>
</evidence>
<sequence length="70" mass="7814">MTDPTLPRPASPPPASEPQAAVAPADARQQQLFRHTLRESRIHPLAPLLRRYRSLRTPAAPNSDEETRHA</sequence>
<protein>
    <submittedName>
        <fullName evidence="2">Uncharacterized protein</fullName>
    </submittedName>
</protein>
<gene>
    <name evidence="2" type="ORF">GCM10009107_30960</name>
</gene>
<feature type="region of interest" description="Disordered" evidence="1">
    <location>
        <begin position="47"/>
        <end position="70"/>
    </location>
</feature>
<proteinExistence type="predicted"/>
<dbReference type="RefSeq" id="WP_231012994.1">
    <property type="nucleotide sequence ID" value="NZ_BAAAEW010000020.1"/>
</dbReference>
<comment type="caution">
    <text evidence="2">The sequence shown here is derived from an EMBL/GenBank/DDBJ whole genome shotgun (WGS) entry which is preliminary data.</text>
</comment>
<organism evidence="2 3">
    <name type="scientific">Ideonella azotifigens</name>
    <dbReference type="NCBI Taxonomy" id="513160"/>
    <lineage>
        <taxon>Bacteria</taxon>
        <taxon>Pseudomonadati</taxon>
        <taxon>Pseudomonadota</taxon>
        <taxon>Betaproteobacteria</taxon>
        <taxon>Burkholderiales</taxon>
        <taxon>Sphaerotilaceae</taxon>
        <taxon>Ideonella</taxon>
    </lineage>
</organism>
<keyword evidence="3" id="KW-1185">Reference proteome</keyword>
<feature type="region of interest" description="Disordered" evidence="1">
    <location>
        <begin position="1"/>
        <end position="27"/>
    </location>
</feature>
<feature type="compositionally biased region" description="Pro residues" evidence="1">
    <location>
        <begin position="1"/>
        <end position="16"/>
    </location>
</feature>
<name>A0ABN1K4H0_9BURK</name>
<feature type="compositionally biased region" description="Low complexity" evidence="1">
    <location>
        <begin position="17"/>
        <end position="27"/>
    </location>
</feature>
<evidence type="ECO:0000256" key="1">
    <source>
        <dbReference type="SAM" id="MobiDB-lite"/>
    </source>
</evidence>
<accession>A0ABN1K4H0</accession>